<dbReference type="GO" id="GO:0019748">
    <property type="term" value="P:secondary metabolic process"/>
    <property type="evidence" value="ECO:0007669"/>
    <property type="project" value="InterPro"/>
</dbReference>
<protein>
    <submittedName>
        <fullName evidence="1">Kinase</fullName>
    </submittedName>
</protein>
<dbReference type="RefSeq" id="WP_228471445.1">
    <property type="nucleotide sequence ID" value="NZ_VKHT01000901.1"/>
</dbReference>
<dbReference type="GO" id="GO:0016773">
    <property type="term" value="F:phosphotransferase activity, alcohol group as acceptor"/>
    <property type="evidence" value="ECO:0007669"/>
    <property type="project" value="InterPro"/>
</dbReference>
<sequence length="192" mass="20721">MSLPVSPSDPPAGRWEPPAHLARSTRLALRRRAAEFPGVVDLLAERWGLIPERVVVPGGRTSMVVLVRACDGTPGVLKLCGRPERAGVEHAALRMWDGRGAVRSRRCDPEAGALLLERLRPAVTLRSLPEAKAVLETVSVGRRLWVEPEPGHPFPSVAERSAEGARFLRRMVSPKPAVSGEAVSDEPDVGDA</sequence>
<organism evidence="1 2">
    <name type="scientific">Streptomyces alkaliphilus</name>
    <dbReference type="NCBI Taxonomy" id="1472722"/>
    <lineage>
        <taxon>Bacteria</taxon>
        <taxon>Bacillati</taxon>
        <taxon>Actinomycetota</taxon>
        <taxon>Actinomycetes</taxon>
        <taxon>Kitasatosporales</taxon>
        <taxon>Streptomycetaceae</taxon>
        <taxon>Streptomyces</taxon>
    </lineage>
</organism>
<dbReference type="GO" id="GO:0016301">
    <property type="term" value="F:kinase activity"/>
    <property type="evidence" value="ECO:0007669"/>
    <property type="project" value="UniProtKB-KW"/>
</dbReference>
<dbReference type="Pfam" id="PF04655">
    <property type="entry name" value="APH_6_hur"/>
    <property type="match status" value="1"/>
</dbReference>
<keyword evidence="2" id="KW-1185">Reference proteome</keyword>
<proteinExistence type="predicted"/>
<evidence type="ECO:0000313" key="1">
    <source>
        <dbReference type="EMBL" id="MBB0246451.1"/>
    </source>
</evidence>
<reference evidence="2" key="1">
    <citation type="submission" date="2019-10" db="EMBL/GenBank/DDBJ databases">
        <title>Streptomyces sp. nov., a novel actinobacterium isolated from alkaline environment.</title>
        <authorList>
            <person name="Golinska P."/>
        </authorList>
    </citation>
    <scope>NUCLEOTIDE SEQUENCE [LARGE SCALE GENOMIC DNA]</scope>
    <source>
        <strain evidence="2">DSM 42118</strain>
    </source>
</reference>
<feature type="non-terminal residue" evidence="1">
    <location>
        <position position="192"/>
    </location>
</feature>
<gene>
    <name evidence="1" type="ORF">FNQ90_20625</name>
</gene>
<keyword evidence="1" id="KW-0808">Transferase</keyword>
<keyword evidence="1" id="KW-0418">Kinase</keyword>
<dbReference type="EMBL" id="VKHT01000901">
    <property type="protein sequence ID" value="MBB0246451.1"/>
    <property type="molecule type" value="Genomic_DNA"/>
</dbReference>
<comment type="caution">
    <text evidence="1">The sequence shown here is derived from an EMBL/GenBank/DDBJ whole genome shotgun (WGS) entry which is preliminary data.</text>
</comment>
<evidence type="ECO:0000313" key="2">
    <source>
        <dbReference type="Proteomes" id="UP000538929"/>
    </source>
</evidence>
<dbReference type="Proteomes" id="UP000538929">
    <property type="component" value="Unassembled WGS sequence"/>
</dbReference>
<name>A0A7W3TGM9_9ACTN</name>
<dbReference type="AlphaFoldDB" id="A0A7W3TGM9"/>
<dbReference type="InterPro" id="IPR006748">
    <property type="entry name" value="NH2Glyco/OHUrea_AB-resist_kin"/>
</dbReference>
<accession>A0A7W3TGM9</accession>